<dbReference type="EMBL" id="LT985188">
    <property type="protein sequence ID" value="SPD87808.1"/>
    <property type="molecule type" value="Genomic_DNA"/>
</dbReference>
<dbReference type="InterPro" id="IPR004360">
    <property type="entry name" value="Glyas_Fos-R_dOase_dom"/>
</dbReference>
<protein>
    <recommendedName>
        <fullName evidence="2">VOC domain-containing protein</fullName>
    </recommendedName>
</protein>
<name>A0A2N9JJS9_9ACTN</name>
<evidence type="ECO:0000313" key="4">
    <source>
        <dbReference type="Proteomes" id="UP000238164"/>
    </source>
</evidence>
<sequence length="134" mass="14406">MITFSNLMIPTSDHEAALAFYRDLLGLELVNDVNTDAGRWINLRSADQPELGYTLGSVAVGPGISDADKTALTELLAKGHLGFYLFATDDLDALHARLAEGGAEIVSEPADQPWGPRDMAVRDPSGNLLRINQA</sequence>
<dbReference type="RefSeq" id="WP_105186466.1">
    <property type="nucleotide sequence ID" value="NZ_BAAAGO010000029.1"/>
</dbReference>
<dbReference type="SUPFAM" id="SSF54593">
    <property type="entry name" value="Glyoxalase/Bleomycin resistance protein/Dihydroxybiphenyl dioxygenase"/>
    <property type="match status" value="1"/>
</dbReference>
<organism evidence="3 4">
    <name type="scientific">Micropruina glycogenica</name>
    <dbReference type="NCBI Taxonomy" id="75385"/>
    <lineage>
        <taxon>Bacteria</taxon>
        <taxon>Bacillati</taxon>
        <taxon>Actinomycetota</taxon>
        <taxon>Actinomycetes</taxon>
        <taxon>Propionibacteriales</taxon>
        <taxon>Nocardioidaceae</taxon>
        <taxon>Micropruina</taxon>
    </lineage>
</organism>
<keyword evidence="1" id="KW-0479">Metal-binding</keyword>
<proteinExistence type="predicted"/>
<gene>
    <name evidence="3" type="ORF">MPLG2_2778</name>
</gene>
<dbReference type="InterPro" id="IPR029068">
    <property type="entry name" value="Glyas_Bleomycin-R_OHBP_Dase"/>
</dbReference>
<dbReference type="InterPro" id="IPR051785">
    <property type="entry name" value="MMCE/EMCE_epimerase"/>
</dbReference>
<dbReference type="Gene3D" id="3.10.180.10">
    <property type="entry name" value="2,3-Dihydroxybiphenyl 1,2-Dioxygenase, domain 1"/>
    <property type="match status" value="1"/>
</dbReference>
<dbReference type="Pfam" id="PF00903">
    <property type="entry name" value="Glyoxalase"/>
    <property type="match status" value="1"/>
</dbReference>
<dbReference type="PANTHER" id="PTHR43048:SF4">
    <property type="entry name" value="RING-CLEAVING DIOXYGENASE-RELATED"/>
    <property type="match status" value="1"/>
</dbReference>
<dbReference type="KEGG" id="mgg:MPLG2_2778"/>
<dbReference type="InterPro" id="IPR037523">
    <property type="entry name" value="VOC_core"/>
</dbReference>
<feature type="domain" description="VOC" evidence="2">
    <location>
        <begin position="3"/>
        <end position="134"/>
    </location>
</feature>
<evidence type="ECO:0000313" key="3">
    <source>
        <dbReference type="EMBL" id="SPD87808.1"/>
    </source>
</evidence>
<dbReference type="GO" id="GO:0004493">
    <property type="term" value="F:methylmalonyl-CoA epimerase activity"/>
    <property type="evidence" value="ECO:0007669"/>
    <property type="project" value="TreeGrafter"/>
</dbReference>
<reference evidence="3 4" key="1">
    <citation type="submission" date="2018-02" db="EMBL/GenBank/DDBJ databases">
        <authorList>
            <person name="Cohen D.B."/>
            <person name="Kent A.D."/>
        </authorList>
    </citation>
    <scope>NUCLEOTIDE SEQUENCE [LARGE SCALE GENOMIC DNA]</scope>
    <source>
        <strain evidence="3">1</strain>
    </source>
</reference>
<evidence type="ECO:0000256" key="1">
    <source>
        <dbReference type="ARBA" id="ARBA00022723"/>
    </source>
</evidence>
<evidence type="ECO:0000259" key="2">
    <source>
        <dbReference type="PROSITE" id="PS51819"/>
    </source>
</evidence>
<dbReference type="GO" id="GO:0046872">
    <property type="term" value="F:metal ion binding"/>
    <property type="evidence" value="ECO:0007669"/>
    <property type="project" value="UniProtKB-KW"/>
</dbReference>
<dbReference type="GO" id="GO:0046491">
    <property type="term" value="P:L-methylmalonyl-CoA metabolic process"/>
    <property type="evidence" value="ECO:0007669"/>
    <property type="project" value="TreeGrafter"/>
</dbReference>
<accession>A0A2N9JJS9</accession>
<dbReference type="Proteomes" id="UP000238164">
    <property type="component" value="Chromosome 1"/>
</dbReference>
<dbReference type="PANTHER" id="PTHR43048">
    <property type="entry name" value="METHYLMALONYL-COA EPIMERASE"/>
    <property type="match status" value="1"/>
</dbReference>
<dbReference type="AlphaFoldDB" id="A0A2N9JJS9"/>
<keyword evidence="4" id="KW-1185">Reference proteome</keyword>
<dbReference type="PROSITE" id="PS51819">
    <property type="entry name" value="VOC"/>
    <property type="match status" value="1"/>
</dbReference>
<dbReference type="OrthoDB" id="197463at2"/>